<organism evidence="3 4">
    <name type="scientific">Dyella japonica A8</name>
    <dbReference type="NCBI Taxonomy" id="1217721"/>
    <lineage>
        <taxon>Bacteria</taxon>
        <taxon>Pseudomonadati</taxon>
        <taxon>Pseudomonadota</taxon>
        <taxon>Gammaproteobacteria</taxon>
        <taxon>Lysobacterales</taxon>
        <taxon>Rhodanobacteraceae</taxon>
        <taxon>Dyella</taxon>
    </lineage>
</organism>
<protein>
    <submittedName>
        <fullName evidence="3">Twin-arginine translocation pathway signal protein</fullName>
    </submittedName>
</protein>
<dbReference type="PROSITE" id="PS51257">
    <property type="entry name" value="PROKAR_LIPOPROTEIN"/>
    <property type="match status" value="1"/>
</dbReference>
<dbReference type="RefSeq" id="WP_019464362.1">
    <property type="nucleotide sequence ID" value="NZ_ALOY01000122.1"/>
</dbReference>
<dbReference type="EMBL" id="CP008884">
    <property type="protein sequence ID" value="AIF46700.1"/>
    <property type="molecule type" value="Genomic_DNA"/>
</dbReference>
<dbReference type="Proteomes" id="UP000027987">
    <property type="component" value="Chromosome"/>
</dbReference>
<dbReference type="InterPro" id="IPR007461">
    <property type="entry name" value="Ysc84_actin-binding"/>
</dbReference>
<dbReference type="AlphaFoldDB" id="A0A075JYM9"/>
<dbReference type="PATRIC" id="fig|1217721.7.peg.1092"/>
<gene>
    <name evidence="3" type="ORF">HY57_05205</name>
</gene>
<feature type="chain" id="PRO_5001707223" evidence="1">
    <location>
        <begin position="25"/>
        <end position="196"/>
    </location>
</feature>
<keyword evidence="1" id="KW-0732">Signal</keyword>
<evidence type="ECO:0000313" key="3">
    <source>
        <dbReference type="EMBL" id="AIF46700.1"/>
    </source>
</evidence>
<name>A0A075JYM9_9GAMM</name>
<reference evidence="3 4" key="1">
    <citation type="submission" date="2014-07" db="EMBL/GenBank/DDBJ databases">
        <title>Complete Genome Sequence of Dyella japonica Strain A8 Isolated from Malaysian Tropical Soil.</title>
        <authorList>
            <person name="Hui R.K.H."/>
            <person name="Chen J.-W."/>
            <person name="Chan K.-G."/>
            <person name="Leung F.C.C."/>
        </authorList>
    </citation>
    <scope>NUCLEOTIDE SEQUENCE [LARGE SCALE GENOMIC DNA]</scope>
    <source>
        <strain evidence="3 4">A8</strain>
    </source>
</reference>
<dbReference type="HOGENOM" id="CLU_100983_0_0_6"/>
<evidence type="ECO:0000313" key="4">
    <source>
        <dbReference type="Proteomes" id="UP000027987"/>
    </source>
</evidence>
<dbReference type="OrthoDB" id="198978at2"/>
<feature type="domain" description="Ysc84 actin-binding" evidence="2">
    <location>
        <begin position="109"/>
        <end position="193"/>
    </location>
</feature>
<evidence type="ECO:0000256" key="1">
    <source>
        <dbReference type="SAM" id="SignalP"/>
    </source>
</evidence>
<feature type="signal peptide" evidence="1">
    <location>
        <begin position="1"/>
        <end position="24"/>
    </location>
</feature>
<accession>A0A075JYM9</accession>
<dbReference type="KEGG" id="dja:HY57_05205"/>
<dbReference type="Pfam" id="PF04366">
    <property type="entry name" value="Ysc84"/>
    <property type="match status" value="1"/>
</dbReference>
<evidence type="ECO:0000259" key="2">
    <source>
        <dbReference type="Pfam" id="PF04366"/>
    </source>
</evidence>
<proteinExistence type="predicted"/>
<dbReference type="STRING" id="1217721.HY57_05205"/>
<sequence>MFKPMRSAAVTSLLIAAIACSASAMLLFPGRVHATAASDSNDPTLERDSFAALNALYASEPKAKQIGAKSRAILVFPGIVKAGLMVGGLEGNGVLIEQGKVTAKYNISAASFGLQAGAQKFSQVMFLANDQSLAYLNKSSGWSVGVGPSVVVVDSGTAKSMTTDNLNSDVYVFIFGQKGLMGGLGVQGQKITRTSH</sequence>
<keyword evidence="4" id="KW-1185">Reference proteome</keyword>